<evidence type="ECO:0008006" key="3">
    <source>
        <dbReference type="Google" id="ProtNLM"/>
    </source>
</evidence>
<evidence type="ECO:0000313" key="2">
    <source>
        <dbReference type="Proteomes" id="UP000001095"/>
    </source>
</evidence>
<name>K8P060_9BRAD</name>
<sequence>MHIMYTKMKVTALGDFAEILSREFRWPKPGDQAFTKSSDWQQNALTTQGVHGRLVLMMTGYKEAADTLVDEAQQSGFKRDTLIYPVIFLYRQFIELELKYLIYTFGGRVGVEANWKSHDIAFLWTEFVKVLAGYGVQDPDKTDAVVSSIVAEFAKVDPQSYSYRYPVDTRGHEVPLGVDVLNLSALKDVMDGVGGYFTGCDGYLDHLAD</sequence>
<proteinExistence type="predicted"/>
<reference evidence="1 2" key="1">
    <citation type="submission" date="2012-04" db="EMBL/GenBank/DDBJ databases">
        <title>The Genome Sequence of Afipia clevelandensis ATCC 49720.</title>
        <authorList>
            <consortium name="The Broad Institute Genome Sequencing Platform"/>
            <person name="Earl A."/>
            <person name="Ward D."/>
            <person name="Feldgarden M."/>
            <person name="Gevers D."/>
            <person name="Huys G."/>
            <person name="Walker B."/>
            <person name="Young S.K."/>
            <person name="Zeng Q."/>
            <person name="Gargeya S."/>
            <person name="Fitzgerald M."/>
            <person name="Haas B."/>
            <person name="Abouelleil A."/>
            <person name="Alvarado L."/>
            <person name="Arachchi H.M."/>
            <person name="Berlin A."/>
            <person name="Chapman S.B."/>
            <person name="Goldberg J."/>
            <person name="Griggs A."/>
            <person name="Gujja S."/>
            <person name="Hansen M."/>
            <person name="Howarth C."/>
            <person name="Imamovic A."/>
            <person name="Larimer J."/>
            <person name="McCowen C."/>
            <person name="Montmayeur A."/>
            <person name="Murphy C."/>
            <person name="Neiman D."/>
            <person name="Pearson M."/>
            <person name="Priest M."/>
            <person name="Roberts A."/>
            <person name="Saif S."/>
            <person name="Shea T."/>
            <person name="Sisk P."/>
            <person name="Sykes S."/>
            <person name="Wortman J."/>
            <person name="Nusbaum C."/>
            <person name="Birren B."/>
        </authorList>
    </citation>
    <scope>NUCLEOTIDE SEQUENCE [LARGE SCALE GENOMIC DNA]</scope>
    <source>
        <strain evidence="1 2">ATCC 49720</strain>
    </source>
</reference>
<comment type="caution">
    <text evidence="1">The sequence shown here is derived from an EMBL/GenBank/DDBJ whole genome shotgun (WGS) entry which is preliminary data.</text>
</comment>
<dbReference type="HOGENOM" id="CLU_110247_0_0_5"/>
<evidence type="ECO:0000313" key="1">
    <source>
        <dbReference type="EMBL" id="EKS35987.1"/>
    </source>
</evidence>
<keyword evidence="2" id="KW-1185">Reference proteome</keyword>
<gene>
    <name evidence="1" type="ORF">HMPREF9696_02199</name>
</gene>
<organism evidence="1 2">
    <name type="scientific">Afipia clevelandensis ATCC 49720</name>
    <dbReference type="NCBI Taxonomy" id="883079"/>
    <lineage>
        <taxon>Bacteria</taxon>
        <taxon>Pseudomonadati</taxon>
        <taxon>Pseudomonadota</taxon>
        <taxon>Alphaproteobacteria</taxon>
        <taxon>Hyphomicrobiales</taxon>
        <taxon>Nitrobacteraceae</taxon>
        <taxon>Afipia</taxon>
    </lineage>
</organism>
<dbReference type="EMBL" id="AGWY01000008">
    <property type="protein sequence ID" value="EKS35987.1"/>
    <property type="molecule type" value="Genomic_DNA"/>
</dbReference>
<accession>K8P060</accession>
<protein>
    <recommendedName>
        <fullName evidence="3">HEPN domain-containing protein</fullName>
    </recommendedName>
</protein>
<dbReference type="Proteomes" id="UP000001095">
    <property type="component" value="Unassembled WGS sequence"/>
</dbReference>
<dbReference type="AlphaFoldDB" id="K8P060"/>